<evidence type="ECO:0000256" key="13">
    <source>
        <dbReference type="ARBA" id="ARBA00022989"/>
    </source>
</evidence>
<evidence type="ECO:0000256" key="3">
    <source>
        <dbReference type="ARBA" id="ARBA00005119"/>
    </source>
</evidence>
<dbReference type="PANTHER" id="PTHR46382">
    <property type="entry name" value="PHOSPHATIDATE CYTIDYLYLTRANSFERASE"/>
    <property type="match status" value="1"/>
</dbReference>
<evidence type="ECO:0000256" key="1">
    <source>
        <dbReference type="ARBA" id="ARBA00001698"/>
    </source>
</evidence>
<keyword evidence="15 19" id="KW-0472">Membrane</keyword>
<dbReference type="InterPro" id="IPR000374">
    <property type="entry name" value="PC_trans"/>
</dbReference>
<name>A0ABT3TII9_9GAMM</name>
<comment type="catalytic activity">
    <reaction evidence="1 18">
        <text>a 1,2-diacyl-sn-glycero-3-phosphate + CTP + H(+) = a CDP-1,2-diacyl-sn-glycerol + diphosphate</text>
        <dbReference type="Rhea" id="RHEA:16229"/>
        <dbReference type="ChEBI" id="CHEBI:15378"/>
        <dbReference type="ChEBI" id="CHEBI:33019"/>
        <dbReference type="ChEBI" id="CHEBI:37563"/>
        <dbReference type="ChEBI" id="CHEBI:58332"/>
        <dbReference type="ChEBI" id="CHEBI:58608"/>
        <dbReference type="EC" id="2.7.7.41"/>
    </reaction>
</comment>
<dbReference type="RefSeq" id="WP_279246176.1">
    <property type="nucleotide sequence ID" value="NZ_SHNN01000003.1"/>
</dbReference>
<feature type="transmembrane region" description="Helical" evidence="19">
    <location>
        <begin position="114"/>
        <end position="138"/>
    </location>
</feature>
<comment type="caution">
    <text evidence="20">The sequence shown here is derived from an EMBL/GenBank/DDBJ whole genome shotgun (WGS) entry which is preliminary data.</text>
</comment>
<keyword evidence="13 19" id="KW-1133">Transmembrane helix</keyword>
<dbReference type="Proteomes" id="UP001143362">
    <property type="component" value="Unassembled WGS sequence"/>
</dbReference>
<evidence type="ECO:0000256" key="9">
    <source>
        <dbReference type="ARBA" id="ARBA00022516"/>
    </source>
</evidence>
<feature type="transmembrane region" description="Helical" evidence="19">
    <location>
        <begin position="144"/>
        <end position="163"/>
    </location>
</feature>
<evidence type="ECO:0000256" key="16">
    <source>
        <dbReference type="ARBA" id="ARBA00023209"/>
    </source>
</evidence>
<feature type="transmembrane region" description="Helical" evidence="19">
    <location>
        <begin position="83"/>
        <end position="102"/>
    </location>
</feature>
<evidence type="ECO:0000256" key="5">
    <source>
        <dbReference type="ARBA" id="ARBA00010185"/>
    </source>
</evidence>
<evidence type="ECO:0000256" key="8">
    <source>
        <dbReference type="ARBA" id="ARBA00022475"/>
    </source>
</evidence>
<dbReference type="Pfam" id="PF01148">
    <property type="entry name" value="CTP_transf_1"/>
    <property type="match status" value="1"/>
</dbReference>
<comment type="pathway">
    <text evidence="3 18">Phospholipid metabolism; CDP-diacylglycerol biosynthesis; CDP-diacylglycerol from sn-glycerol 3-phosphate: step 3/3.</text>
</comment>
<protein>
    <recommendedName>
        <fullName evidence="7 18">Phosphatidate cytidylyltransferase</fullName>
        <ecNumber evidence="6 18">2.7.7.41</ecNumber>
    </recommendedName>
</protein>
<keyword evidence="14" id="KW-0443">Lipid metabolism</keyword>
<keyword evidence="17" id="KW-1208">Phospholipid metabolism</keyword>
<evidence type="ECO:0000256" key="17">
    <source>
        <dbReference type="ARBA" id="ARBA00023264"/>
    </source>
</evidence>
<evidence type="ECO:0000256" key="7">
    <source>
        <dbReference type="ARBA" id="ARBA00019373"/>
    </source>
</evidence>
<dbReference type="PROSITE" id="PS01315">
    <property type="entry name" value="CDS"/>
    <property type="match status" value="1"/>
</dbReference>
<comment type="similarity">
    <text evidence="5 18">Belongs to the CDS family.</text>
</comment>
<evidence type="ECO:0000256" key="2">
    <source>
        <dbReference type="ARBA" id="ARBA00004651"/>
    </source>
</evidence>
<dbReference type="EC" id="2.7.7.41" evidence="6 18"/>
<evidence type="ECO:0000256" key="10">
    <source>
        <dbReference type="ARBA" id="ARBA00022679"/>
    </source>
</evidence>
<dbReference type="GO" id="GO:0016779">
    <property type="term" value="F:nucleotidyltransferase activity"/>
    <property type="evidence" value="ECO:0007669"/>
    <property type="project" value="UniProtKB-KW"/>
</dbReference>
<evidence type="ECO:0000256" key="4">
    <source>
        <dbReference type="ARBA" id="ARBA00005189"/>
    </source>
</evidence>
<proteinExistence type="inferred from homology"/>
<sequence length="276" mass="29216">MLKQRIITALALVALLVSAVAFLPLPGLALFLATVALVGGWEWSNLAHYKSLPLRMAFCSLQALVMLWMYVSCRLGDVPDTAAVQQLLGVAGVWWALALLWVKGYPASAGLWGNPFMLGLMGLLVITPAWLAVVFLLSYSHGPLLLLFMVVVIACADVGAYFAGRAWGKRKLALQVSPGKSWEGVWGGLLACAMLGCVVFLVLRPPQLGLAGILAVILATAMASVLGDLLESMVKRHRGVKDSGTILPGHGGLLDRIDGHTAAAPVFALGLILAGW</sequence>
<dbReference type="PANTHER" id="PTHR46382:SF1">
    <property type="entry name" value="PHOSPHATIDATE CYTIDYLYLTRANSFERASE"/>
    <property type="match status" value="1"/>
</dbReference>
<feature type="transmembrane region" description="Helical" evidence="19">
    <location>
        <begin position="184"/>
        <end position="203"/>
    </location>
</feature>
<keyword evidence="21" id="KW-1185">Reference proteome</keyword>
<evidence type="ECO:0000256" key="14">
    <source>
        <dbReference type="ARBA" id="ARBA00023098"/>
    </source>
</evidence>
<keyword evidence="11 18" id="KW-0812">Transmembrane</keyword>
<gene>
    <name evidence="20" type="ORF">EYC98_14900</name>
</gene>
<keyword evidence="12 18" id="KW-0548">Nucleotidyltransferase</keyword>
<dbReference type="EMBL" id="SHNN01000003">
    <property type="protein sequence ID" value="MCX2982148.1"/>
    <property type="molecule type" value="Genomic_DNA"/>
</dbReference>
<evidence type="ECO:0000256" key="6">
    <source>
        <dbReference type="ARBA" id="ARBA00012487"/>
    </source>
</evidence>
<keyword evidence="9" id="KW-0444">Lipid biosynthesis</keyword>
<evidence type="ECO:0000256" key="19">
    <source>
        <dbReference type="SAM" id="Phobius"/>
    </source>
</evidence>
<comment type="pathway">
    <text evidence="4">Lipid metabolism.</text>
</comment>
<comment type="subcellular location">
    <subcellularLocation>
        <location evidence="2">Cell membrane</location>
        <topology evidence="2">Multi-pass membrane protein</topology>
    </subcellularLocation>
</comment>
<evidence type="ECO:0000313" key="20">
    <source>
        <dbReference type="EMBL" id="MCX2982148.1"/>
    </source>
</evidence>
<feature type="transmembrane region" description="Helical" evidence="19">
    <location>
        <begin position="54"/>
        <end position="71"/>
    </location>
</feature>
<keyword evidence="8" id="KW-1003">Cell membrane</keyword>
<reference evidence="20" key="1">
    <citation type="submission" date="2019-02" db="EMBL/GenBank/DDBJ databases">
        <authorList>
            <person name="Li S.-H."/>
        </authorList>
    </citation>
    <scope>NUCLEOTIDE SEQUENCE</scope>
    <source>
        <strain evidence="20">IMCC14734</strain>
    </source>
</reference>
<evidence type="ECO:0000256" key="11">
    <source>
        <dbReference type="ARBA" id="ARBA00022692"/>
    </source>
</evidence>
<keyword evidence="16" id="KW-0594">Phospholipid biosynthesis</keyword>
<accession>A0ABT3TII9</accession>
<evidence type="ECO:0000256" key="18">
    <source>
        <dbReference type="RuleBase" id="RU003938"/>
    </source>
</evidence>
<evidence type="ECO:0000256" key="12">
    <source>
        <dbReference type="ARBA" id="ARBA00022695"/>
    </source>
</evidence>
<evidence type="ECO:0000313" key="21">
    <source>
        <dbReference type="Proteomes" id="UP001143362"/>
    </source>
</evidence>
<feature type="transmembrane region" description="Helical" evidence="19">
    <location>
        <begin position="209"/>
        <end position="230"/>
    </location>
</feature>
<evidence type="ECO:0000256" key="15">
    <source>
        <dbReference type="ARBA" id="ARBA00023136"/>
    </source>
</evidence>
<organism evidence="20 21">
    <name type="scientific">Candidatus Litorirhabdus singularis</name>
    <dbReference type="NCBI Taxonomy" id="2518993"/>
    <lineage>
        <taxon>Bacteria</taxon>
        <taxon>Pseudomonadati</taxon>
        <taxon>Pseudomonadota</taxon>
        <taxon>Gammaproteobacteria</taxon>
        <taxon>Cellvibrionales</taxon>
        <taxon>Halieaceae</taxon>
        <taxon>Candidatus Litorirhabdus</taxon>
    </lineage>
</organism>
<keyword evidence="10 18" id="KW-0808">Transferase</keyword>